<dbReference type="PANTHER" id="PTHR44196">
    <property type="entry name" value="DEHYDROGENASE/REDUCTASE SDR FAMILY MEMBER 7B"/>
    <property type="match status" value="1"/>
</dbReference>
<dbReference type="AlphaFoldDB" id="S0NM75"/>
<protein>
    <recommendedName>
        <fullName evidence="6">Oxidoreductase</fullName>
    </recommendedName>
</protein>
<dbReference type="GO" id="GO:0016020">
    <property type="term" value="C:membrane"/>
    <property type="evidence" value="ECO:0007669"/>
    <property type="project" value="TreeGrafter"/>
</dbReference>
<name>S0NM75_9ENTE</name>
<dbReference type="InterPro" id="IPR002347">
    <property type="entry name" value="SDR_fam"/>
</dbReference>
<dbReference type="PANTHER" id="PTHR44196:SF2">
    <property type="entry name" value="SHORT-CHAIN DEHYDROGENASE-RELATED"/>
    <property type="match status" value="1"/>
</dbReference>
<gene>
    <name evidence="4" type="ORF">OMQ_01958</name>
</gene>
<organism evidence="4 5">
    <name type="scientific">Enterococcus saccharolyticus subsp. saccharolyticus ATCC 43076</name>
    <dbReference type="NCBI Taxonomy" id="1139996"/>
    <lineage>
        <taxon>Bacteria</taxon>
        <taxon>Bacillati</taxon>
        <taxon>Bacillota</taxon>
        <taxon>Bacilli</taxon>
        <taxon>Lactobacillales</taxon>
        <taxon>Enterococcaceae</taxon>
        <taxon>Enterococcus</taxon>
    </lineage>
</organism>
<evidence type="ECO:0000313" key="5">
    <source>
        <dbReference type="Proteomes" id="UP000014136"/>
    </source>
</evidence>
<dbReference type="EMBL" id="AHYT01000009">
    <property type="protein sequence ID" value="EOT28043.1"/>
    <property type="molecule type" value="Genomic_DNA"/>
</dbReference>
<dbReference type="HOGENOM" id="CLU_010194_2_1_9"/>
<dbReference type="GO" id="GO:0016491">
    <property type="term" value="F:oxidoreductase activity"/>
    <property type="evidence" value="ECO:0007669"/>
    <property type="project" value="UniProtKB-KW"/>
</dbReference>
<dbReference type="InterPro" id="IPR036291">
    <property type="entry name" value="NAD(P)-bd_dom_sf"/>
</dbReference>
<dbReference type="CDD" id="cd05233">
    <property type="entry name" value="SDR_c"/>
    <property type="match status" value="1"/>
</dbReference>
<keyword evidence="2" id="KW-0560">Oxidoreductase</keyword>
<dbReference type="PRINTS" id="PR00080">
    <property type="entry name" value="SDRFAMILY"/>
</dbReference>
<keyword evidence="5" id="KW-1185">Reference proteome</keyword>
<dbReference type="Gene3D" id="3.40.50.720">
    <property type="entry name" value="NAD(P)-binding Rossmann-like Domain"/>
    <property type="match status" value="1"/>
</dbReference>
<evidence type="ECO:0000256" key="3">
    <source>
        <dbReference type="RuleBase" id="RU000363"/>
    </source>
</evidence>
<dbReference type="OrthoDB" id="9775296at2"/>
<dbReference type="PRINTS" id="PR00081">
    <property type="entry name" value="GDHRDH"/>
</dbReference>
<dbReference type="PATRIC" id="fig|1139996.3.peg.1928"/>
<evidence type="ECO:0008006" key="6">
    <source>
        <dbReference type="Google" id="ProtNLM"/>
    </source>
</evidence>
<dbReference type="PROSITE" id="PS00061">
    <property type="entry name" value="ADH_SHORT"/>
    <property type="match status" value="1"/>
</dbReference>
<comment type="similarity">
    <text evidence="1 3">Belongs to the short-chain dehydrogenases/reductases (SDR) family.</text>
</comment>
<evidence type="ECO:0000256" key="2">
    <source>
        <dbReference type="ARBA" id="ARBA00023002"/>
    </source>
</evidence>
<dbReference type="SUPFAM" id="SSF51735">
    <property type="entry name" value="NAD(P)-binding Rossmann-fold domains"/>
    <property type="match status" value="1"/>
</dbReference>
<accession>S0NM75</accession>
<dbReference type="eggNOG" id="COG0300">
    <property type="taxonomic scope" value="Bacteria"/>
</dbReference>
<comment type="caution">
    <text evidence="4">The sequence shown here is derived from an EMBL/GenBank/DDBJ whole genome shotgun (WGS) entry which is preliminary data.</text>
</comment>
<dbReference type="RefSeq" id="WP_016175727.1">
    <property type="nucleotide sequence ID" value="NZ_KE136389.1"/>
</dbReference>
<proteinExistence type="inferred from homology"/>
<dbReference type="InterPro" id="IPR020904">
    <property type="entry name" value="Sc_DH/Rdtase_CS"/>
</dbReference>
<reference evidence="4 5" key="1">
    <citation type="submission" date="2013-03" db="EMBL/GenBank/DDBJ databases">
        <title>The Genome Sequence of Enterococcus saccharolyticus ATCC_43076 (Illumina only assembly).</title>
        <authorList>
            <consortium name="The Broad Institute Genomics Platform"/>
            <consortium name="The Broad Institute Genome Sequencing Center for Infectious Disease"/>
            <person name="Earl A."/>
            <person name="Russ C."/>
            <person name="Gilmore M."/>
            <person name="Surin D."/>
            <person name="Walker B."/>
            <person name="Young S."/>
            <person name="Zeng Q."/>
            <person name="Gargeya S."/>
            <person name="Fitzgerald M."/>
            <person name="Haas B."/>
            <person name="Abouelleil A."/>
            <person name="Allen A.W."/>
            <person name="Alvarado L."/>
            <person name="Arachchi H.M."/>
            <person name="Berlin A.M."/>
            <person name="Chapman S.B."/>
            <person name="Gainer-Dewar J."/>
            <person name="Goldberg J."/>
            <person name="Griggs A."/>
            <person name="Gujja S."/>
            <person name="Hansen M."/>
            <person name="Howarth C."/>
            <person name="Imamovic A."/>
            <person name="Ireland A."/>
            <person name="Larimer J."/>
            <person name="McCowan C."/>
            <person name="Murphy C."/>
            <person name="Pearson M."/>
            <person name="Poon T.W."/>
            <person name="Priest M."/>
            <person name="Roberts A."/>
            <person name="Saif S."/>
            <person name="Shea T."/>
            <person name="Sisk P."/>
            <person name="Sykes S."/>
            <person name="Wortman J."/>
            <person name="Nusbaum C."/>
            <person name="Birren B."/>
        </authorList>
    </citation>
    <scope>NUCLEOTIDE SEQUENCE [LARGE SCALE GENOMIC DNA]</scope>
    <source>
        <strain evidence="4 5">ATCC 43076</strain>
    </source>
</reference>
<evidence type="ECO:0000256" key="1">
    <source>
        <dbReference type="ARBA" id="ARBA00006484"/>
    </source>
</evidence>
<evidence type="ECO:0000313" key="4">
    <source>
        <dbReference type="EMBL" id="EOT28043.1"/>
    </source>
</evidence>
<sequence length="259" mass="29039">MKKYHVITGASSGIGAAVAMAFAQRGKHVILIARRKEKLAELKEQIQQQYPAVEVIIQPFDLTNIAQLEDLFQQLTRYHIETWINNAGFGYYTTVAEQSLTRTKDLLQLNVEALTILSLLYVQKYQNQPNTQLINISSAGGYTMVPTAVTYCASKFYVSAFTEGLALELQASGSPMQAKVLAPAATKTEFGKVANNSTTYDYDQTFPRYHDANEMAQFLMELYDRHQIVGAIDRETFTFVLSGHKFADARSSNNNQQIK</sequence>
<dbReference type="Pfam" id="PF00106">
    <property type="entry name" value="adh_short"/>
    <property type="match status" value="1"/>
</dbReference>
<dbReference type="STRING" id="41997.RV16_GL001052"/>
<dbReference type="Proteomes" id="UP000014136">
    <property type="component" value="Unassembled WGS sequence"/>
</dbReference>